<dbReference type="Pfam" id="PF07992">
    <property type="entry name" value="Pyr_redox_2"/>
    <property type="match status" value="1"/>
</dbReference>
<comment type="caution">
    <text evidence="4">The sequence shown here is derived from an EMBL/GenBank/DDBJ whole genome shotgun (WGS) entry which is preliminary data.</text>
</comment>
<evidence type="ECO:0000256" key="1">
    <source>
        <dbReference type="ARBA" id="ARBA00022630"/>
    </source>
</evidence>
<keyword evidence="1" id="KW-0285">Flavoprotein</keyword>
<keyword evidence="5" id="KW-1185">Reference proteome</keyword>
<evidence type="ECO:0000313" key="5">
    <source>
        <dbReference type="Proteomes" id="UP001336835"/>
    </source>
</evidence>
<dbReference type="SUPFAM" id="SSF51905">
    <property type="entry name" value="FAD/NAD(P)-binding domain"/>
    <property type="match status" value="1"/>
</dbReference>
<proteinExistence type="predicted"/>
<dbReference type="PRINTS" id="PR00469">
    <property type="entry name" value="PNDRDTASEII"/>
</dbReference>
<dbReference type="PANTHER" id="PTHR48105">
    <property type="entry name" value="THIOREDOXIN REDUCTASE 1-RELATED-RELATED"/>
    <property type="match status" value="1"/>
</dbReference>
<sequence length="298" mass="32260">MDSYDVIIIGGSYAGLSAAMALGRSLRKVLLIDAGEPCNRQTPHSHNFLTQDGETPAIISAEAKAQVLAYPTVKFYDGLAIQAEKIKQGFAISTADGQRFEARKLILAMGIKDVFPNIKGFAECWGISVLHCPYCHGYEVAKQPLGVIANGDMAFEFAKMIYNWSPELTLFTNGPSTLSQAQTEHFKAKNIKIVSTEIAELVHWDGQLKHVLLKDGTRHELKAVFGRGSLEQHTPIAAQLGCTLDQQNLIIANDGQTSVPGVFAAGDCAMLFRSVAGAVAMGNKAGVYANKELIEEDF</sequence>
<organism evidence="4 5">
    <name type="scientific">Pedobacter albus</name>
    <dbReference type="NCBI Taxonomy" id="3113905"/>
    <lineage>
        <taxon>Bacteria</taxon>
        <taxon>Pseudomonadati</taxon>
        <taxon>Bacteroidota</taxon>
        <taxon>Sphingobacteriia</taxon>
        <taxon>Sphingobacteriales</taxon>
        <taxon>Sphingobacteriaceae</taxon>
        <taxon>Pedobacter</taxon>
    </lineage>
</organism>
<accession>A0ABU7IAP1</accession>
<dbReference type="EMBL" id="JAZDQT010000003">
    <property type="protein sequence ID" value="MEE1946555.1"/>
    <property type="molecule type" value="Genomic_DNA"/>
</dbReference>
<dbReference type="InterPro" id="IPR050097">
    <property type="entry name" value="Ferredoxin-NADP_redctase_2"/>
</dbReference>
<evidence type="ECO:0000256" key="2">
    <source>
        <dbReference type="ARBA" id="ARBA00023002"/>
    </source>
</evidence>
<gene>
    <name evidence="4" type="ORF">VRU48_15625</name>
</gene>
<dbReference type="PRINTS" id="PR00368">
    <property type="entry name" value="FADPNR"/>
</dbReference>
<evidence type="ECO:0000313" key="4">
    <source>
        <dbReference type="EMBL" id="MEE1946555.1"/>
    </source>
</evidence>
<name>A0ABU7IAP1_9SPHI</name>
<dbReference type="RefSeq" id="WP_330108859.1">
    <property type="nucleotide sequence ID" value="NZ_JAZDQT010000003.1"/>
</dbReference>
<feature type="domain" description="FAD/NAD(P)-binding" evidence="3">
    <location>
        <begin position="4"/>
        <end position="282"/>
    </location>
</feature>
<dbReference type="Gene3D" id="3.50.50.60">
    <property type="entry name" value="FAD/NAD(P)-binding domain"/>
    <property type="match status" value="2"/>
</dbReference>
<dbReference type="Proteomes" id="UP001336835">
    <property type="component" value="Unassembled WGS sequence"/>
</dbReference>
<protein>
    <submittedName>
        <fullName evidence="4">NAD(P)/FAD-dependent oxidoreductase</fullName>
    </submittedName>
</protein>
<evidence type="ECO:0000259" key="3">
    <source>
        <dbReference type="Pfam" id="PF07992"/>
    </source>
</evidence>
<dbReference type="InterPro" id="IPR023753">
    <property type="entry name" value="FAD/NAD-binding_dom"/>
</dbReference>
<keyword evidence="2" id="KW-0560">Oxidoreductase</keyword>
<reference evidence="4 5" key="1">
    <citation type="submission" date="2024-01" db="EMBL/GenBank/DDBJ databases">
        <title>Pedobacter sp. nov., isolated from fresh soil.</title>
        <authorList>
            <person name="Le N.T.T."/>
        </authorList>
    </citation>
    <scope>NUCLEOTIDE SEQUENCE [LARGE SCALE GENOMIC DNA]</scope>
    <source>
        <strain evidence="4 5">KR3-3</strain>
    </source>
</reference>
<dbReference type="InterPro" id="IPR036188">
    <property type="entry name" value="FAD/NAD-bd_sf"/>
</dbReference>